<keyword evidence="4" id="KW-1185">Reference proteome</keyword>
<sequence length="115" mass="11791">MSSRLVPTERDATGRGGRPLRITVDGVPADGIAGQTLAGLLLASGRSSWRQAPSGAPRGVFCGIGVCFDCLVTVNGEPDVRACRRRAVDGDEVTTGSRAVPRPTDGPESGTGEGQ</sequence>
<feature type="region of interest" description="Disordered" evidence="2">
    <location>
        <begin position="1"/>
        <end position="22"/>
    </location>
</feature>
<feature type="region of interest" description="Disordered" evidence="2">
    <location>
        <begin position="87"/>
        <end position="115"/>
    </location>
</feature>
<reference evidence="3 4" key="1">
    <citation type="submission" date="2018-06" db="EMBL/GenBank/DDBJ databases">
        <title>Streptomyces reniochalinae sp. nov. and Streptomyces diacarnus sp. nov. from marine sponges.</title>
        <authorList>
            <person name="Li L."/>
        </authorList>
    </citation>
    <scope>NUCLEOTIDE SEQUENCE [LARGE SCALE GENOMIC DNA]</scope>
    <source>
        <strain evidence="3 4">LHW51701</strain>
    </source>
</reference>
<evidence type="ECO:0000256" key="2">
    <source>
        <dbReference type="SAM" id="MobiDB-lite"/>
    </source>
</evidence>
<comment type="caution">
    <text evidence="3">The sequence shown here is derived from an EMBL/GenBank/DDBJ whole genome shotgun (WGS) entry which is preliminary data.</text>
</comment>
<dbReference type="EMBL" id="QOIN01000045">
    <property type="protein sequence ID" value="RCG22015.1"/>
    <property type="molecule type" value="Genomic_DNA"/>
</dbReference>
<evidence type="ECO:0000313" key="4">
    <source>
        <dbReference type="Proteomes" id="UP000252914"/>
    </source>
</evidence>
<dbReference type="GO" id="GO:0051536">
    <property type="term" value="F:iron-sulfur cluster binding"/>
    <property type="evidence" value="ECO:0007669"/>
    <property type="project" value="InterPro"/>
</dbReference>
<accession>A0A367EWQ2</accession>
<dbReference type="Proteomes" id="UP000252914">
    <property type="component" value="Unassembled WGS sequence"/>
</dbReference>
<dbReference type="RefSeq" id="WP_114022653.1">
    <property type="nucleotide sequence ID" value="NZ_JBEYTF010000007.1"/>
</dbReference>
<dbReference type="InterPro" id="IPR042204">
    <property type="entry name" value="2Fe-2S-bd_N"/>
</dbReference>
<dbReference type="InterPro" id="IPR036010">
    <property type="entry name" value="2Fe-2S_ferredoxin-like_sf"/>
</dbReference>
<organism evidence="3 4">
    <name type="scientific">Streptomyces diacarni</name>
    <dbReference type="NCBI Taxonomy" id="2800381"/>
    <lineage>
        <taxon>Bacteria</taxon>
        <taxon>Bacillati</taxon>
        <taxon>Actinomycetota</taxon>
        <taxon>Actinomycetes</taxon>
        <taxon>Kitasatosporales</taxon>
        <taxon>Streptomycetaceae</taxon>
        <taxon>Streptomyces</taxon>
    </lineage>
</organism>
<dbReference type="GO" id="GO:0016491">
    <property type="term" value="F:oxidoreductase activity"/>
    <property type="evidence" value="ECO:0007669"/>
    <property type="project" value="UniProtKB-KW"/>
</dbReference>
<dbReference type="AlphaFoldDB" id="A0A367EWQ2"/>
<protein>
    <submittedName>
        <fullName evidence="3">(2Fe-2S)-binding protein</fullName>
    </submittedName>
</protein>
<gene>
    <name evidence="3" type="ORF">DTL70_16210</name>
</gene>
<dbReference type="SUPFAM" id="SSF54292">
    <property type="entry name" value="2Fe-2S ferredoxin-like"/>
    <property type="match status" value="1"/>
</dbReference>
<name>A0A367EWQ2_9ACTN</name>
<dbReference type="Pfam" id="PF13510">
    <property type="entry name" value="Fer2_4"/>
    <property type="match status" value="1"/>
</dbReference>
<evidence type="ECO:0000256" key="1">
    <source>
        <dbReference type="ARBA" id="ARBA00023002"/>
    </source>
</evidence>
<keyword evidence="1" id="KW-0560">Oxidoreductase</keyword>
<evidence type="ECO:0000313" key="3">
    <source>
        <dbReference type="EMBL" id="RCG22015.1"/>
    </source>
</evidence>
<proteinExistence type="predicted"/>
<dbReference type="Gene3D" id="3.10.20.440">
    <property type="entry name" value="2Fe-2S iron-sulphur cluster binding domain, sarcosine oxidase, alpha subunit, N-terminal domain"/>
    <property type="match status" value="1"/>
</dbReference>